<evidence type="ECO:0000313" key="2">
    <source>
        <dbReference type="EMBL" id="QHT83553.1"/>
    </source>
</evidence>
<organism evidence="2">
    <name type="scientific">viral metagenome</name>
    <dbReference type="NCBI Taxonomy" id="1070528"/>
    <lineage>
        <taxon>unclassified sequences</taxon>
        <taxon>metagenomes</taxon>
        <taxon>organismal metagenomes</taxon>
    </lineage>
</organism>
<dbReference type="AlphaFoldDB" id="A0A6C0HUL2"/>
<feature type="compositionally biased region" description="Basic residues" evidence="1">
    <location>
        <begin position="23"/>
        <end position="41"/>
    </location>
</feature>
<evidence type="ECO:0000256" key="1">
    <source>
        <dbReference type="SAM" id="MobiDB-lite"/>
    </source>
</evidence>
<sequence>MINPFLNIFRKKKPINKTENNKQKKLKIKDKNKAKNKTKKKIPKTVTFGISVQQIGNFTNEQDCLQELKNPENKGGKCKLIGVGSYTIEKETRVKR</sequence>
<proteinExistence type="predicted"/>
<name>A0A6C0HUL2_9ZZZZ</name>
<accession>A0A6C0HUL2</accession>
<feature type="region of interest" description="Disordered" evidence="1">
    <location>
        <begin position="13"/>
        <end position="41"/>
    </location>
</feature>
<dbReference type="EMBL" id="MN740010">
    <property type="protein sequence ID" value="QHT83553.1"/>
    <property type="molecule type" value="Genomic_DNA"/>
</dbReference>
<protein>
    <submittedName>
        <fullName evidence="2">Uncharacterized protein</fullName>
    </submittedName>
</protein>
<reference evidence="2" key="1">
    <citation type="journal article" date="2020" name="Nature">
        <title>Giant virus diversity and host interactions through global metagenomics.</title>
        <authorList>
            <person name="Schulz F."/>
            <person name="Roux S."/>
            <person name="Paez-Espino D."/>
            <person name="Jungbluth S."/>
            <person name="Walsh D.A."/>
            <person name="Denef V.J."/>
            <person name="McMahon K.D."/>
            <person name="Konstantinidis K.T."/>
            <person name="Eloe-Fadrosh E.A."/>
            <person name="Kyrpides N.C."/>
            <person name="Woyke T."/>
        </authorList>
    </citation>
    <scope>NUCLEOTIDE SEQUENCE</scope>
    <source>
        <strain evidence="2">GVMAG-M-3300023184-168</strain>
    </source>
</reference>